<name>A0AAV0WRR1_9HEMI</name>
<evidence type="ECO:0000313" key="8">
    <source>
        <dbReference type="Proteomes" id="UP001160148"/>
    </source>
</evidence>
<evidence type="ECO:0000256" key="2">
    <source>
        <dbReference type="ARBA" id="ARBA00004316"/>
    </source>
</evidence>
<feature type="compositionally biased region" description="Basic and acidic residues" evidence="6">
    <location>
        <begin position="69"/>
        <end position="78"/>
    </location>
</feature>
<accession>A0AAV0WRR1</accession>
<evidence type="ECO:0000256" key="5">
    <source>
        <dbReference type="ARBA" id="ARBA00023273"/>
    </source>
</evidence>
<evidence type="ECO:0000256" key="6">
    <source>
        <dbReference type="SAM" id="MobiDB-lite"/>
    </source>
</evidence>
<keyword evidence="8" id="KW-1185">Reference proteome</keyword>
<keyword evidence="4" id="KW-0206">Cytoskeleton</keyword>
<comment type="subcellular location">
    <subcellularLocation>
        <location evidence="2">Cell projection</location>
    </subcellularLocation>
    <subcellularLocation>
        <location evidence="1">Cytoplasm</location>
        <location evidence="1">Cytoskeleton</location>
    </subcellularLocation>
</comment>
<sequence length="347" mass="40687">MPSPDYSHDDNDPFVLSRFIGTSELTVYEAFGVACVLGIWVDRIGLMDAMDGTGTLRDLNGHPPSTTTDDEKPDTTSDRGKVTKLLAFVRDTLQLTVQELWSSGTYDKLRLVNNTMLRAVSEERQLKADLAYNQNSLSVLRVTIKERKKHYNTDKWRIQSDISNLDIQLEKINKLIDLEADYIQSWEIQCLNENDELLKEEANRLRQPIDLHDSTAIARNVTFPELIAKITMVIENWERMYDIQVGAIDVDTLTLESEEEQEDDKIKSLQEIRDWMQITIDEFEERKQKYEERMRYEALINMMATRIQAFWRGTMVRRFLGRYKYLRKLFGKKLKKRNKSKKNKSKK</sequence>
<dbReference type="CDD" id="cd23766">
    <property type="entry name" value="IQCG"/>
    <property type="match status" value="1"/>
</dbReference>
<proteinExistence type="predicted"/>
<dbReference type="GO" id="GO:0005856">
    <property type="term" value="C:cytoskeleton"/>
    <property type="evidence" value="ECO:0007669"/>
    <property type="project" value="UniProtKB-SubCell"/>
</dbReference>
<evidence type="ECO:0000256" key="1">
    <source>
        <dbReference type="ARBA" id="ARBA00004245"/>
    </source>
</evidence>
<gene>
    <name evidence="7" type="ORF">MEUPH1_LOCUS13713</name>
</gene>
<comment type="caution">
    <text evidence="7">The sequence shown here is derived from an EMBL/GenBank/DDBJ whole genome shotgun (WGS) entry which is preliminary data.</text>
</comment>
<feature type="region of interest" description="Disordered" evidence="6">
    <location>
        <begin position="55"/>
        <end position="78"/>
    </location>
</feature>
<evidence type="ECO:0000256" key="3">
    <source>
        <dbReference type="ARBA" id="ARBA00022490"/>
    </source>
</evidence>
<dbReference type="GO" id="GO:0044782">
    <property type="term" value="P:cilium organization"/>
    <property type="evidence" value="ECO:0007669"/>
    <property type="project" value="TreeGrafter"/>
</dbReference>
<dbReference type="PANTHER" id="PTHR14871">
    <property type="entry name" value="DYNEIN REGULATORY COMPLEX PROTEIN 9"/>
    <property type="match status" value="1"/>
</dbReference>
<protein>
    <recommendedName>
        <fullName evidence="9">Dynein regulatory complex protein 9</fullName>
    </recommendedName>
</protein>
<dbReference type="PANTHER" id="PTHR14871:SF1">
    <property type="entry name" value="DYNEIN REGULATORY COMPLEX PROTEIN 9"/>
    <property type="match status" value="1"/>
</dbReference>
<keyword evidence="5" id="KW-0966">Cell projection</keyword>
<dbReference type="AlphaFoldDB" id="A0AAV0WRR1"/>
<dbReference type="GO" id="GO:0005737">
    <property type="term" value="C:cytoplasm"/>
    <property type="evidence" value="ECO:0007669"/>
    <property type="project" value="TreeGrafter"/>
</dbReference>
<dbReference type="EMBL" id="CARXXK010000002">
    <property type="protein sequence ID" value="CAI6358166.1"/>
    <property type="molecule type" value="Genomic_DNA"/>
</dbReference>
<dbReference type="PROSITE" id="PS50096">
    <property type="entry name" value="IQ"/>
    <property type="match status" value="1"/>
</dbReference>
<reference evidence="7 8" key="1">
    <citation type="submission" date="2023-01" db="EMBL/GenBank/DDBJ databases">
        <authorList>
            <person name="Whitehead M."/>
        </authorList>
    </citation>
    <scope>NUCLEOTIDE SEQUENCE [LARGE SCALE GENOMIC DNA]</scope>
</reference>
<dbReference type="GO" id="GO:0031514">
    <property type="term" value="C:motile cilium"/>
    <property type="evidence" value="ECO:0007669"/>
    <property type="project" value="TreeGrafter"/>
</dbReference>
<evidence type="ECO:0008006" key="9">
    <source>
        <dbReference type="Google" id="ProtNLM"/>
    </source>
</evidence>
<organism evidence="7 8">
    <name type="scientific">Macrosiphum euphorbiae</name>
    <name type="common">potato aphid</name>
    <dbReference type="NCBI Taxonomy" id="13131"/>
    <lineage>
        <taxon>Eukaryota</taxon>
        <taxon>Metazoa</taxon>
        <taxon>Ecdysozoa</taxon>
        <taxon>Arthropoda</taxon>
        <taxon>Hexapoda</taxon>
        <taxon>Insecta</taxon>
        <taxon>Pterygota</taxon>
        <taxon>Neoptera</taxon>
        <taxon>Paraneoptera</taxon>
        <taxon>Hemiptera</taxon>
        <taxon>Sternorrhyncha</taxon>
        <taxon>Aphidomorpha</taxon>
        <taxon>Aphidoidea</taxon>
        <taxon>Aphididae</taxon>
        <taxon>Macrosiphini</taxon>
        <taxon>Macrosiphum</taxon>
    </lineage>
</organism>
<keyword evidence="3" id="KW-0963">Cytoplasm</keyword>
<evidence type="ECO:0000256" key="4">
    <source>
        <dbReference type="ARBA" id="ARBA00023212"/>
    </source>
</evidence>
<dbReference type="Proteomes" id="UP001160148">
    <property type="component" value="Unassembled WGS sequence"/>
</dbReference>
<evidence type="ECO:0000313" key="7">
    <source>
        <dbReference type="EMBL" id="CAI6358166.1"/>
    </source>
</evidence>
<dbReference type="InterPro" id="IPR042618">
    <property type="entry name" value="IQCG"/>
</dbReference>